<dbReference type="EMBL" id="GBXM01062699">
    <property type="protein sequence ID" value="JAH45878.1"/>
    <property type="molecule type" value="Transcribed_RNA"/>
</dbReference>
<proteinExistence type="predicted"/>
<accession>A0A0E9SZF8</accession>
<evidence type="ECO:0000313" key="1">
    <source>
        <dbReference type="EMBL" id="JAH45878.1"/>
    </source>
</evidence>
<reference evidence="1" key="1">
    <citation type="submission" date="2014-11" db="EMBL/GenBank/DDBJ databases">
        <authorList>
            <person name="Amaro Gonzalez C."/>
        </authorList>
    </citation>
    <scope>NUCLEOTIDE SEQUENCE</scope>
</reference>
<protein>
    <submittedName>
        <fullName evidence="1">Uncharacterized protein</fullName>
    </submittedName>
</protein>
<name>A0A0E9SZF8_ANGAN</name>
<reference evidence="1" key="2">
    <citation type="journal article" date="2015" name="Fish Shellfish Immunol.">
        <title>Early steps in the European eel (Anguilla anguilla)-Vibrio vulnificus interaction in the gills: Role of the RtxA13 toxin.</title>
        <authorList>
            <person name="Callol A."/>
            <person name="Pajuelo D."/>
            <person name="Ebbesson L."/>
            <person name="Teles M."/>
            <person name="MacKenzie S."/>
            <person name="Amaro C."/>
        </authorList>
    </citation>
    <scope>NUCLEOTIDE SEQUENCE</scope>
</reference>
<dbReference type="AlphaFoldDB" id="A0A0E9SZF8"/>
<sequence>MAHLPHGSVLCPITAQTELVFSPTACASV</sequence>
<organism evidence="1">
    <name type="scientific">Anguilla anguilla</name>
    <name type="common">European freshwater eel</name>
    <name type="synonym">Muraena anguilla</name>
    <dbReference type="NCBI Taxonomy" id="7936"/>
    <lineage>
        <taxon>Eukaryota</taxon>
        <taxon>Metazoa</taxon>
        <taxon>Chordata</taxon>
        <taxon>Craniata</taxon>
        <taxon>Vertebrata</taxon>
        <taxon>Euteleostomi</taxon>
        <taxon>Actinopterygii</taxon>
        <taxon>Neopterygii</taxon>
        <taxon>Teleostei</taxon>
        <taxon>Anguilliformes</taxon>
        <taxon>Anguillidae</taxon>
        <taxon>Anguilla</taxon>
    </lineage>
</organism>